<proteinExistence type="predicted"/>
<dbReference type="GO" id="GO:0005829">
    <property type="term" value="C:cytosol"/>
    <property type="evidence" value="ECO:0007669"/>
    <property type="project" value="GOC"/>
</dbReference>
<dbReference type="PANTHER" id="PTHR46571:SF1">
    <property type="entry name" value="SORTING NEXIN-8"/>
    <property type="match status" value="1"/>
</dbReference>
<protein>
    <recommendedName>
        <fullName evidence="2">Sorting nexin MVP1</fullName>
    </recommendedName>
</protein>
<dbReference type="InterPro" id="IPR036871">
    <property type="entry name" value="PX_dom_sf"/>
</dbReference>
<dbReference type="CDD" id="cd06093">
    <property type="entry name" value="PX_domain"/>
    <property type="match status" value="1"/>
</dbReference>
<dbReference type="InterPro" id="IPR001683">
    <property type="entry name" value="PX_dom"/>
</dbReference>
<feature type="domain" description="PX" evidence="3">
    <location>
        <begin position="256"/>
        <end position="374"/>
    </location>
</feature>
<dbReference type="Pfam" id="PF00787">
    <property type="entry name" value="PX"/>
    <property type="match status" value="1"/>
</dbReference>
<dbReference type="AlphaFoldDB" id="A0A2T9YSX9"/>
<sequence length="374" mass="43011">MSAEIKIRAELFELYTIAIQVYDAISADLTGHFNKELTLFESKNKICSKNIEDFETGIYNLNRCVALYRAQRNLYYYYSQAKELQGDFLDNLMFGLKINKSLDMNNEDSNFESVKLNLIKSIIVAIRALNKILRTEAMLEFASTNVESVGKTISENQYHPKLNFCIKDSPASAGDISTFLDMESSSRLQYQQNSDSHFFKNKSKNLIDLKKPLLYSESNPELPTLMSLTSNLTLASPISDDYVQATSSKSQINEFSRERSAKKVFFSSPQIPTNTYVTQVEIPTYSIVNEGIISYGGNITVKKRYTEFVKLRNILCYRYSIFKKTIPTLPPKRVIGNFDEKFLQVRKRELQDFITYVSLHQILGSSVYLKNWYT</sequence>
<dbReference type="OrthoDB" id="10254720at2759"/>
<evidence type="ECO:0000313" key="5">
    <source>
        <dbReference type="Proteomes" id="UP000245383"/>
    </source>
</evidence>
<reference evidence="4 5" key="1">
    <citation type="journal article" date="2018" name="MBio">
        <title>Comparative Genomics Reveals the Core Gene Toolbox for the Fungus-Insect Symbiosis.</title>
        <authorList>
            <person name="Wang Y."/>
            <person name="Stata M."/>
            <person name="Wang W."/>
            <person name="Stajich J.E."/>
            <person name="White M.M."/>
            <person name="Moncalvo J.M."/>
        </authorList>
    </citation>
    <scope>NUCLEOTIDE SEQUENCE [LARGE SCALE GENOMIC DNA]</scope>
    <source>
        <strain evidence="4 5">SWE-8-4</strain>
    </source>
</reference>
<evidence type="ECO:0000259" key="3">
    <source>
        <dbReference type="PROSITE" id="PS50195"/>
    </source>
</evidence>
<comment type="subcellular location">
    <subcellularLocation>
        <location evidence="1">Membrane</location>
        <topology evidence="1">Peripheral membrane protein</topology>
        <orientation evidence="1">Cytoplasmic side</orientation>
    </subcellularLocation>
</comment>
<dbReference type="Gene3D" id="3.30.1520.10">
    <property type="entry name" value="Phox-like domain"/>
    <property type="match status" value="1"/>
</dbReference>
<dbReference type="PROSITE" id="PS50195">
    <property type="entry name" value="PX"/>
    <property type="match status" value="1"/>
</dbReference>
<keyword evidence="5" id="KW-1185">Reference proteome</keyword>
<dbReference type="GO" id="GO:0035091">
    <property type="term" value="F:phosphatidylinositol binding"/>
    <property type="evidence" value="ECO:0007669"/>
    <property type="project" value="InterPro"/>
</dbReference>
<dbReference type="EMBL" id="MBFR01000056">
    <property type="protein sequence ID" value="PVU95453.1"/>
    <property type="molecule type" value="Genomic_DNA"/>
</dbReference>
<gene>
    <name evidence="4" type="ORF">BB561_001811</name>
</gene>
<dbReference type="PANTHER" id="PTHR46571">
    <property type="entry name" value="SORTING NEXIN-8"/>
    <property type="match status" value="1"/>
</dbReference>
<dbReference type="GO" id="GO:0031901">
    <property type="term" value="C:early endosome membrane"/>
    <property type="evidence" value="ECO:0007669"/>
    <property type="project" value="TreeGrafter"/>
</dbReference>
<evidence type="ECO:0000256" key="1">
    <source>
        <dbReference type="ARBA" id="ARBA00004287"/>
    </source>
</evidence>
<dbReference type="STRING" id="133385.A0A2T9YSX9"/>
<dbReference type="GO" id="GO:0006886">
    <property type="term" value="P:intracellular protein transport"/>
    <property type="evidence" value="ECO:0007669"/>
    <property type="project" value="TreeGrafter"/>
</dbReference>
<dbReference type="SMART" id="SM00312">
    <property type="entry name" value="PX"/>
    <property type="match status" value="1"/>
</dbReference>
<name>A0A2T9YSX9_9FUNG</name>
<dbReference type="GO" id="GO:0034498">
    <property type="term" value="P:early endosome to Golgi transport"/>
    <property type="evidence" value="ECO:0007669"/>
    <property type="project" value="TreeGrafter"/>
</dbReference>
<evidence type="ECO:0000256" key="2">
    <source>
        <dbReference type="ARBA" id="ARBA00014268"/>
    </source>
</evidence>
<accession>A0A2T9YSX9</accession>
<dbReference type="InterPro" id="IPR028662">
    <property type="entry name" value="SNX8/Mvp1"/>
</dbReference>
<dbReference type="Proteomes" id="UP000245383">
    <property type="component" value="Unassembled WGS sequence"/>
</dbReference>
<organism evidence="4 5">
    <name type="scientific">Smittium simulii</name>
    <dbReference type="NCBI Taxonomy" id="133385"/>
    <lineage>
        <taxon>Eukaryota</taxon>
        <taxon>Fungi</taxon>
        <taxon>Fungi incertae sedis</taxon>
        <taxon>Zoopagomycota</taxon>
        <taxon>Kickxellomycotina</taxon>
        <taxon>Harpellomycetes</taxon>
        <taxon>Harpellales</taxon>
        <taxon>Legeriomycetaceae</taxon>
        <taxon>Smittium</taxon>
    </lineage>
</organism>
<evidence type="ECO:0000313" key="4">
    <source>
        <dbReference type="EMBL" id="PVU95453.1"/>
    </source>
</evidence>
<comment type="caution">
    <text evidence="4">The sequence shown here is derived from an EMBL/GenBank/DDBJ whole genome shotgun (WGS) entry which is preliminary data.</text>
</comment>
<dbReference type="SUPFAM" id="SSF64268">
    <property type="entry name" value="PX domain"/>
    <property type="match status" value="1"/>
</dbReference>